<feature type="binding site" evidence="7">
    <location>
        <position position="254"/>
    </location>
    <ligand>
        <name>NADP(+)</name>
        <dbReference type="ChEBI" id="CHEBI:58349"/>
    </ligand>
</feature>
<dbReference type="Gene3D" id="3.40.50.720">
    <property type="entry name" value="NAD(P)-binding Rossmann-like Domain"/>
    <property type="match status" value="1"/>
</dbReference>
<feature type="binding site" evidence="7">
    <location>
        <position position="231"/>
    </location>
    <ligand>
        <name>NADP(+)</name>
        <dbReference type="ChEBI" id="CHEBI:58349"/>
    </ligand>
</feature>
<keyword evidence="6 7" id="KW-0057">Aromatic amino acid biosynthesis</keyword>
<evidence type="ECO:0000259" key="9">
    <source>
        <dbReference type="Pfam" id="PF18317"/>
    </source>
</evidence>
<dbReference type="InterPro" id="IPR046346">
    <property type="entry name" value="Aminoacid_DH-like_N_sf"/>
</dbReference>
<feature type="binding site" evidence="7">
    <location>
        <position position="261"/>
    </location>
    <ligand>
        <name>shikimate</name>
        <dbReference type="ChEBI" id="CHEBI:36208"/>
    </ligand>
</feature>
<keyword evidence="5 7" id="KW-0560">Oxidoreductase</keyword>
<organism evidence="10 11">
    <name type="scientific">Oribacterium asaccharolyticum ACB7</name>
    <dbReference type="NCBI Taxonomy" id="796944"/>
    <lineage>
        <taxon>Bacteria</taxon>
        <taxon>Bacillati</taxon>
        <taxon>Bacillota</taxon>
        <taxon>Clostridia</taxon>
        <taxon>Lachnospirales</taxon>
        <taxon>Lachnospiraceae</taxon>
        <taxon>Oribacterium</taxon>
    </lineage>
</organism>
<dbReference type="CDD" id="cd01065">
    <property type="entry name" value="NAD_bind_Shikimate_DH"/>
    <property type="match status" value="1"/>
</dbReference>
<keyword evidence="3 7" id="KW-0028">Amino-acid biosynthesis</keyword>
<dbReference type="HAMAP" id="MF_00222">
    <property type="entry name" value="Shikimate_DH_AroE"/>
    <property type="match status" value="1"/>
</dbReference>
<dbReference type="GO" id="GO:0050661">
    <property type="term" value="F:NADP binding"/>
    <property type="evidence" value="ECO:0007669"/>
    <property type="project" value="InterPro"/>
</dbReference>
<dbReference type="GO" id="GO:0009073">
    <property type="term" value="P:aromatic amino acid family biosynthetic process"/>
    <property type="evidence" value="ECO:0007669"/>
    <property type="project" value="UniProtKB-KW"/>
</dbReference>
<evidence type="ECO:0000313" key="10">
    <source>
        <dbReference type="EMBL" id="EHL10991.1"/>
    </source>
</evidence>
<dbReference type="SUPFAM" id="SSF53223">
    <property type="entry name" value="Aminoacid dehydrogenase-like, N-terminal domain"/>
    <property type="match status" value="1"/>
</dbReference>
<comment type="pathway">
    <text evidence="1 7">Metabolic intermediate biosynthesis; chorismate biosynthesis; chorismate from D-erythrose 4-phosphate and phosphoenolpyruvate: step 4/7.</text>
</comment>
<feature type="active site" description="Proton acceptor" evidence="7">
    <location>
        <position position="74"/>
    </location>
</feature>
<feature type="binding site" evidence="7">
    <location>
        <position position="233"/>
    </location>
    <ligand>
        <name>shikimate</name>
        <dbReference type="ChEBI" id="CHEBI:36208"/>
    </ligand>
</feature>
<comment type="similarity">
    <text evidence="7">Belongs to the shikimate dehydrogenase family.</text>
</comment>
<dbReference type="Proteomes" id="UP000003527">
    <property type="component" value="Unassembled WGS sequence"/>
</dbReference>
<evidence type="ECO:0000256" key="3">
    <source>
        <dbReference type="ARBA" id="ARBA00022605"/>
    </source>
</evidence>
<feature type="binding site" evidence="7">
    <location>
        <position position="95"/>
    </location>
    <ligand>
        <name>shikimate</name>
        <dbReference type="ChEBI" id="CHEBI:36208"/>
    </ligand>
</feature>
<comment type="caution">
    <text evidence="7">Lacks conserved residue(s) required for the propagation of feature annotation.</text>
</comment>
<dbReference type="EMBL" id="AFZD01000018">
    <property type="protein sequence ID" value="EHL10991.1"/>
    <property type="molecule type" value="Genomic_DNA"/>
</dbReference>
<dbReference type="HOGENOM" id="CLU_044063_4_4_9"/>
<reference evidence="10 11" key="1">
    <citation type="submission" date="2011-08" db="EMBL/GenBank/DDBJ databases">
        <title>The Genome Sequence of Oribacterium sp. ACB7.</title>
        <authorList>
            <consortium name="The Broad Institute Genome Sequencing Platform"/>
            <person name="Earl A."/>
            <person name="Ward D."/>
            <person name="Feldgarden M."/>
            <person name="Gevers D."/>
            <person name="Sizova M."/>
            <person name="Hazen A."/>
            <person name="Epstein S."/>
            <person name="Young S.K."/>
            <person name="Zeng Q."/>
            <person name="Gargeya S."/>
            <person name="Fitzgerald M."/>
            <person name="Haas B."/>
            <person name="Abouelleil A."/>
            <person name="Alvarado L."/>
            <person name="Arachchi H.M."/>
            <person name="Berlin A."/>
            <person name="Brown A."/>
            <person name="Chapman S.B."/>
            <person name="Chen Z."/>
            <person name="Dunbar C."/>
            <person name="Freedman E."/>
            <person name="Gearin G."/>
            <person name="Gellesch M."/>
            <person name="Goldberg J."/>
            <person name="Griggs A."/>
            <person name="Gujja S."/>
            <person name="Heiman D."/>
            <person name="Howarth C."/>
            <person name="Larson L."/>
            <person name="Lui A."/>
            <person name="MacDonald P.J.P."/>
            <person name="Montmayeur A."/>
            <person name="Murphy C."/>
            <person name="Neiman D."/>
            <person name="Pearson M."/>
            <person name="Priest M."/>
            <person name="Roberts A."/>
            <person name="Saif S."/>
            <person name="Shea T."/>
            <person name="Shenoy N."/>
            <person name="Sisk P."/>
            <person name="Stolte C."/>
            <person name="Sykes S."/>
            <person name="Wortman J."/>
            <person name="Nusbaum C."/>
            <person name="Birren B."/>
        </authorList>
    </citation>
    <scope>NUCLEOTIDE SEQUENCE [LARGE SCALE GENOMIC DNA]</scope>
    <source>
        <strain evidence="10 11">ACB7</strain>
    </source>
</reference>
<feature type="domain" description="Shikimate dehydrogenase substrate binding N-terminal" evidence="8">
    <location>
        <begin position="15"/>
        <end position="97"/>
    </location>
</feature>
<dbReference type="EC" id="1.1.1.25" evidence="2 7"/>
<sequence length="291" mass="32178">MKQWEIDGETRLYGLLGSPVLHSLSPFIHNEGFRRLSLNARYLAFRVGEKELEGTLSALRKMGVGGLNLTMPLKEAVLPLCDSLSKEAWLSSSVNTLIFSENGEMTGSSTDGIGFFRALEDANGSTQGKRLCLMGLGGAGKAVLSRAVYTELSEIRLLQRASSIEKNRAFIEKVEQETGKSIFLGSYEENLAEFLEESDILVNSTNVGMGEKLSLIPDEKLLHKGLFVADCIYHPAETKLLSQAKNKGLRYMNGLPMLFYQAAESFRLWTGQAFPEEEVLEALRGKIEKNS</sequence>
<dbReference type="GO" id="GO:0008652">
    <property type="term" value="P:amino acid biosynthetic process"/>
    <property type="evidence" value="ECO:0007669"/>
    <property type="project" value="UniProtKB-KW"/>
</dbReference>
<dbReference type="PANTHER" id="PTHR21089:SF1">
    <property type="entry name" value="BIFUNCTIONAL 3-DEHYDROQUINATE DEHYDRATASE_SHIKIMATE DEHYDROGENASE, CHLOROPLASTIC"/>
    <property type="match status" value="1"/>
</dbReference>
<evidence type="ECO:0000256" key="1">
    <source>
        <dbReference type="ARBA" id="ARBA00004871"/>
    </source>
</evidence>
<dbReference type="GO" id="GO:0009423">
    <property type="term" value="P:chorismate biosynthetic process"/>
    <property type="evidence" value="ECO:0007669"/>
    <property type="project" value="UniProtKB-UniRule"/>
</dbReference>
<dbReference type="Pfam" id="PF08501">
    <property type="entry name" value="Shikimate_dh_N"/>
    <property type="match status" value="1"/>
</dbReference>
<dbReference type="GO" id="GO:0004764">
    <property type="term" value="F:shikimate 3-dehydrogenase (NADP+) activity"/>
    <property type="evidence" value="ECO:0007669"/>
    <property type="project" value="UniProtKB-UniRule"/>
</dbReference>
<feature type="binding site" evidence="7">
    <location>
        <position position="111"/>
    </location>
    <ligand>
        <name>shikimate</name>
        <dbReference type="ChEBI" id="CHEBI:36208"/>
    </ligand>
</feature>
<evidence type="ECO:0000256" key="5">
    <source>
        <dbReference type="ARBA" id="ARBA00023002"/>
    </source>
</evidence>
<evidence type="ECO:0000256" key="7">
    <source>
        <dbReference type="HAMAP-Rule" id="MF_00222"/>
    </source>
</evidence>
<comment type="subunit">
    <text evidence="7">Homodimer.</text>
</comment>
<evidence type="ECO:0000313" key="11">
    <source>
        <dbReference type="Proteomes" id="UP000003527"/>
    </source>
</evidence>
<name>G9WW54_9FIRM</name>
<evidence type="ECO:0000256" key="2">
    <source>
        <dbReference type="ARBA" id="ARBA00012962"/>
    </source>
</evidence>
<dbReference type="InterPro" id="IPR022893">
    <property type="entry name" value="Shikimate_DH_fam"/>
</dbReference>
<gene>
    <name evidence="7" type="primary">aroE</name>
    <name evidence="10" type="ORF">HMPREF9624_01138</name>
</gene>
<keyword evidence="11" id="KW-1185">Reference proteome</keyword>
<feature type="binding site" evidence="7">
    <location>
        <position position="70"/>
    </location>
    <ligand>
        <name>shikimate</name>
        <dbReference type="ChEBI" id="CHEBI:36208"/>
    </ligand>
</feature>
<dbReference type="RefSeq" id="WP_009536940.1">
    <property type="nucleotide sequence ID" value="NZ_JH414505.1"/>
</dbReference>
<keyword evidence="4 7" id="KW-0521">NADP</keyword>
<dbReference type="AlphaFoldDB" id="G9WW54"/>
<comment type="function">
    <text evidence="7">Involved in the biosynthesis of the chorismate, which leads to the biosynthesis of aromatic amino acids. Catalyzes the reversible NADPH linked reduction of 3-dehydroshikimate (DHSA) to yield shikimate (SA).</text>
</comment>
<dbReference type="PATRIC" id="fig|796944.3.peg.1879"/>
<dbReference type="PANTHER" id="PTHR21089">
    <property type="entry name" value="SHIKIMATE DEHYDROGENASE"/>
    <property type="match status" value="1"/>
</dbReference>
<dbReference type="NCBIfam" id="TIGR00507">
    <property type="entry name" value="aroE"/>
    <property type="match status" value="1"/>
</dbReference>
<evidence type="ECO:0000256" key="6">
    <source>
        <dbReference type="ARBA" id="ARBA00023141"/>
    </source>
</evidence>
<feature type="domain" description="SDH C-terminal" evidence="9">
    <location>
        <begin position="254"/>
        <end position="284"/>
    </location>
</feature>
<feature type="binding site" evidence="7">
    <location>
        <begin position="23"/>
        <end position="25"/>
    </location>
    <ligand>
        <name>shikimate</name>
        <dbReference type="ChEBI" id="CHEBI:36208"/>
    </ligand>
</feature>
<proteinExistence type="inferred from homology"/>
<dbReference type="Gene3D" id="3.40.50.10860">
    <property type="entry name" value="Leucine Dehydrogenase, chain A, domain 1"/>
    <property type="match status" value="1"/>
</dbReference>
<evidence type="ECO:0000256" key="4">
    <source>
        <dbReference type="ARBA" id="ARBA00022857"/>
    </source>
</evidence>
<protein>
    <recommendedName>
        <fullName evidence="2 7">Shikimate dehydrogenase (NADP(+))</fullName>
        <shortName evidence="7">SDH</shortName>
        <ecNumber evidence="2 7">1.1.1.25</ecNumber>
    </recommendedName>
</protein>
<dbReference type="Pfam" id="PF18317">
    <property type="entry name" value="SDH_C"/>
    <property type="match status" value="1"/>
</dbReference>
<comment type="caution">
    <text evidence="10">The sequence shown here is derived from an EMBL/GenBank/DDBJ whole genome shotgun (WGS) entry which is preliminary data.</text>
</comment>
<accession>G9WW54</accession>
<dbReference type="SUPFAM" id="SSF51735">
    <property type="entry name" value="NAD(P)-binding Rossmann-fold domains"/>
    <property type="match status" value="1"/>
</dbReference>
<dbReference type="InterPro" id="IPR011342">
    <property type="entry name" value="Shikimate_DH"/>
</dbReference>
<evidence type="ECO:0000259" key="8">
    <source>
        <dbReference type="Pfam" id="PF08501"/>
    </source>
</evidence>
<dbReference type="InterPro" id="IPR036291">
    <property type="entry name" value="NAD(P)-bd_dom_sf"/>
</dbReference>
<dbReference type="InterPro" id="IPR013708">
    <property type="entry name" value="Shikimate_DH-bd_N"/>
</dbReference>
<dbReference type="UniPathway" id="UPA00053">
    <property type="reaction ID" value="UER00087"/>
</dbReference>
<comment type="catalytic activity">
    <reaction evidence="7">
        <text>shikimate + NADP(+) = 3-dehydroshikimate + NADPH + H(+)</text>
        <dbReference type="Rhea" id="RHEA:17737"/>
        <dbReference type="ChEBI" id="CHEBI:15378"/>
        <dbReference type="ChEBI" id="CHEBI:16630"/>
        <dbReference type="ChEBI" id="CHEBI:36208"/>
        <dbReference type="ChEBI" id="CHEBI:57783"/>
        <dbReference type="ChEBI" id="CHEBI:58349"/>
        <dbReference type="EC" id="1.1.1.25"/>
    </reaction>
</comment>
<dbReference type="GO" id="GO:0019632">
    <property type="term" value="P:shikimate metabolic process"/>
    <property type="evidence" value="ECO:0007669"/>
    <property type="project" value="InterPro"/>
</dbReference>
<dbReference type="InterPro" id="IPR041121">
    <property type="entry name" value="SDH_C"/>
</dbReference>